<feature type="domain" description="Peptidase S1" evidence="4">
    <location>
        <begin position="23"/>
        <end position="279"/>
    </location>
</feature>
<dbReference type="Pfam" id="PF00089">
    <property type="entry name" value="Trypsin"/>
    <property type="match status" value="1"/>
</dbReference>
<evidence type="ECO:0000259" key="4">
    <source>
        <dbReference type="PROSITE" id="PS50240"/>
    </source>
</evidence>
<evidence type="ECO:0000313" key="5">
    <source>
        <dbReference type="EMBL" id="CAK1551913.1"/>
    </source>
</evidence>
<dbReference type="SMART" id="SM00020">
    <property type="entry name" value="Tryp_SPc"/>
    <property type="match status" value="1"/>
</dbReference>
<dbReference type="InterPro" id="IPR009003">
    <property type="entry name" value="Peptidase_S1_PA"/>
</dbReference>
<dbReference type="InterPro" id="IPR043504">
    <property type="entry name" value="Peptidase_S1_PA_chymotrypsin"/>
</dbReference>
<dbReference type="PROSITE" id="PS50240">
    <property type="entry name" value="TRYPSIN_DOM"/>
    <property type="match status" value="1"/>
</dbReference>
<feature type="region of interest" description="Disordered" evidence="3">
    <location>
        <begin position="323"/>
        <end position="402"/>
    </location>
</feature>
<dbReference type="Gene3D" id="2.40.10.10">
    <property type="entry name" value="Trypsin-like serine proteases"/>
    <property type="match status" value="1"/>
</dbReference>
<dbReference type="SUPFAM" id="SSF50494">
    <property type="entry name" value="Trypsin-like serine proteases"/>
    <property type="match status" value="1"/>
</dbReference>
<keyword evidence="1" id="KW-1015">Disulfide bond</keyword>
<dbReference type="AlphaFoldDB" id="A0AAV1JR03"/>
<gene>
    <name evidence="5" type="ORF">LNINA_LOCUS11008</name>
</gene>
<sequence length="424" mass="47307">MAKTKERRSKQTVFRKEFAFPLTVNGFSVLFVRSAASQNSNEIQRGTYPSMVFIYYPDDSVVDQNGVRVTRAGTLLKPNWLITSSLETDDVPLAFPKKTLIARLGSISIDKNFTINEDEGEQESEVIQIIRPHNFSAIEWWYSDISLLKTLIPFNKTETVGTTSIMAEKLKVAEKECFILVYAMRASNLTQDRILMEIPVDIVSPPSNTCGSRFRESTMICAQDIDEKKNVSYDPNFCVGNGGGPLICEKDIYGLQTYSDGCKEPYLYQLFTLWSSFISCGIQDICNEKQCEAVCTVIHKDSEYRMMLNEVKTETTAMSAKYIESDDSSEEPSPEGPTATTVKQDEAATTVPTVAIPAADSSLDTEVTAESQSTEASTTKSDKDNGRRSNVEAQQQPIKKKSAASPLVPFSMYLPMFAWMLCFV</sequence>
<feature type="compositionally biased region" description="Low complexity" evidence="3">
    <location>
        <begin position="347"/>
        <end position="379"/>
    </location>
</feature>
<feature type="compositionally biased region" description="Basic and acidic residues" evidence="3">
    <location>
        <begin position="380"/>
        <end position="390"/>
    </location>
</feature>
<dbReference type="EMBL" id="CAVLEF010000132">
    <property type="protein sequence ID" value="CAK1551913.1"/>
    <property type="molecule type" value="Genomic_DNA"/>
</dbReference>
<proteinExistence type="inferred from homology"/>
<evidence type="ECO:0000256" key="2">
    <source>
        <dbReference type="ARBA" id="ARBA00024195"/>
    </source>
</evidence>
<comment type="caution">
    <text evidence="5">The sequence shown here is derived from an EMBL/GenBank/DDBJ whole genome shotgun (WGS) entry which is preliminary data.</text>
</comment>
<protein>
    <recommendedName>
        <fullName evidence="4">Peptidase S1 domain-containing protein</fullName>
    </recommendedName>
</protein>
<dbReference type="GO" id="GO:0004252">
    <property type="term" value="F:serine-type endopeptidase activity"/>
    <property type="evidence" value="ECO:0007669"/>
    <property type="project" value="InterPro"/>
</dbReference>
<evidence type="ECO:0000256" key="1">
    <source>
        <dbReference type="ARBA" id="ARBA00023157"/>
    </source>
</evidence>
<dbReference type="GO" id="GO:0006508">
    <property type="term" value="P:proteolysis"/>
    <property type="evidence" value="ECO:0007669"/>
    <property type="project" value="InterPro"/>
</dbReference>
<reference evidence="5 6" key="1">
    <citation type="submission" date="2023-11" db="EMBL/GenBank/DDBJ databases">
        <authorList>
            <person name="Okamura Y."/>
        </authorList>
    </citation>
    <scope>NUCLEOTIDE SEQUENCE [LARGE SCALE GENOMIC DNA]</scope>
</reference>
<name>A0AAV1JR03_9NEOP</name>
<dbReference type="InterPro" id="IPR051487">
    <property type="entry name" value="Ser/Thr_Proteases_Immune/Dev"/>
</dbReference>
<dbReference type="PANTHER" id="PTHR24256">
    <property type="entry name" value="TRYPTASE-RELATED"/>
    <property type="match status" value="1"/>
</dbReference>
<evidence type="ECO:0000313" key="6">
    <source>
        <dbReference type="Proteomes" id="UP001497472"/>
    </source>
</evidence>
<organism evidence="5 6">
    <name type="scientific">Leptosia nina</name>
    <dbReference type="NCBI Taxonomy" id="320188"/>
    <lineage>
        <taxon>Eukaryota</taxon>
        <taxon>Metazoa</taxon>
        <taxon>Ecdysozoa</taxon>
        <taxon>Arthropoda</taxon>
        <taxon>Hexapoda</taxon>
        <taxon>Insecta</taxon>
        <taxon>Pterygota</taxon>
        <taxon>Neoptera</taxon>
        <taxon>Endopterygota</taxon>
        <taxon>Lepidoptera</taxon>
        <taxon>Glossata</taxon>
        <taxon>Ditrysia</taxon>
        <taxon>Papilionoidea</taxon>
        <taxon>Pieridae</taxon>
        <taxon>Pierinae</taxon>
        <taxon>Leptosia</taxon>
    </lineage>
</organism>
<accession>A0AAV1JR03</accession>
<dbReference type="InterPro" id="IPR001254">
    <property type="entry name" value="Trypsin_dom"/>
</dbReference>
<comment type="similarity">
    <text evidence="2">Belongs to the peptidase S1 family. CLIP subfamily.</text>
</comment>
<dbReference type="Proteomes" id="UP001497472">
    <property type="component" value="Unassembled WGS sequence"/>
</dbReference>
<evidence type="ECO:0000256" key="3">
    <source>
        <dbReference type="SAM" id="MobiDB-lite"/>
    </source>
</evidence>
<keyword evidence="6" id="KW-1185">Reference proteome</keyword>